<reference evidence="6 7" key="1">
    <citation type="journal article" date="2007" name="Genome Biol.">
        <title>Genome analysis and genome-wide proteomics of Thermococcus gammatolerans, the most radioresistant organism known amongst the Archaea.</title>
        <authorList>
            <person name="Zivanovic Y."/>
            <person name="Armengaud J."/>
            <person name="Lagorce A."/>
            <person name="Leplat C."/>
            <person name="Guerin P."/>
            <person name="Dutertre M."/>
            <person name="Anthouard V."/>
            <person name="Forterre P."/>
            <person name="Wincker P."/>
            <person name="Confalonieri F."/>
        </authorList>
    </citation>
    <scope>NUCLEOTIDE SEQUENCE [LARGE SCALE GENOMIC DNA]</scope>
    <source>
        <strain evidence="7">DSM 15229 / JCM 11827 / EJ3</strain>
    </source>
</reference>
<dbReference type="STRING" id="593117.TGAM_0324"/>
<dbReference type="Pfam" id="PF00588">
    <property type="entry name" value="SpoU_methylase"/>
    <property type="match status" value="1"/>
</dbReference>
<dbReference type="KEGG" id="tga:TGAM_0324"/>
<dbReference type="HOGENOM" id="CLU_056931_3_0_2"/>
<accession>C5A3L4</accession>
<dbReference type="Gene3D" id="3.40.1280.10">
    <property type="match status" value="1"/>
</dbReference>
<dbReference type="InterPro" id="IPR029026">
    <property type="entry name" value="tRNA_m1G_MTases_N"/>
</dbReference>
<dbReference type="PATRIC" id="fig|593117.10.peg.321"/>
<evidence type="ECO:0000256" key="3">
    <source>
        <dbReference type="ARBA" id="ARBA00022679"/>
    </source>
</evidence>
<evidence type="ECO:0000256" key="1">
    <source>
        <dbReference type="ARBA" id="ARBA00007228"/>
    </source>
</evidence>
<comment type="similarity">
    <text evidence="1">Belongs to the class IV-like SAM-binding methyltransferase superfamily. RNA methyltransferase TrmH family.</text>
</comment>
<keyword evidence="3 6" id="KW-0808">Transferase</keyword>
<dbReference type="GO" id="GO:0002128">
    <property type="term" value="P:tRNA nucleoside ribose methylation"/>
    <property type="evidence" value="ECO:0007669"/>
    <property type="project" value="TreeGrafter"/>
</dbReference>
<sequence length="243" mass="27631">MHLSLNPFVMMPSVVLVEPEGPANIGMVARTMKNFGFSRLVLVNPNLSEESYSYAVHARDVLKNATIVETFEEALELFDLTVGTTGKPGRRFISYRAPLYPWELRETLKGYTGEVGLFFGRESIGLKNEELERLDLIVTIPTSEDYPVMNLAQAVAVILYELSKTRPEPSVEALKPATRDEKEALVRVWAELLKVLEYPKDEERREVFVKVFRKAVGKAFLYGREVHTLIGPLRRAVKRLEEC</sequence>
<name>C5A3L4_THEGJ</name>
<dbReference type="NCBIfam" id="TIGR00050">
    <property type="entry name" value="rRNA_methyl_1"/>
    <property type="match status" value="1"/>
</dbReference>
<feature type="domain" description="tRNA/rRNA methyltransferase SpoU type" evidence="5">
    <location>
        <begin position="13"/>
        <end position="160"/>
    </location>
</feature>
<evidence type="ECO:0000256" key="2">
    <source>
        <dbReference type="ARBA" id="ARBA00022603"/>
    </source>
</evidence>
<dbReference type="PANTHER" id="PTHR42786:SF2">
    <property type="entry name" value="TRNA (CYTIDINE_URIDINE-2'-O-)-METHYLTRANSFERASE TRMJ"/>
    <property type="match status" value="1"/>
</dbReference>
<dbReference type="GO" id="GO:0008173">
    <property type="term" value="F:RNA methyltransferase activity"/>
    <property type="evidence" value="ECO:0007669"/>
    <property type="project" value="InterPro"/>
</dbReference>
<dbReference type="EMBL" id="CP001398">
    <property type="protein sequence ID" value="ACS32826.1"/>
    <property type="molecule type" value="Genomic_DNA"/>
</dbReference>
<dbReference type="InterPro" id="IPR001537">
    <property type="entry name" value="SpoU_MeTrfase"/>
</dbReference>
<dbReference type="PANTHER" id="PTHR42786">
    <property type="entry name" value="TRNA/RRNA METHYLTRANSFERASE"/>
    <property type="match status" value="1"/>
</dbReference>
<evidence type="ECO:0000313" key="6">
    <source>
        <dbReference type="EMBL" id="ACS32826.1"/>
    </source>
</evidence>
<dbReference type="PIRSF" id="PIRSF004808">
    <property type="entry name" value="LasT"/>
    <property type="match status" value="1"/>
</dbReference>
<protein>
    <submittedName>
        <fullName evidence="6">RNA methyltransferase (SpoU/TrmH)</fullName>
    </submittedName>
</protein>
<dbReference type="SUPFAM" id="SSF75217">
    <property type="entry name" value="alpha/beta knot"/>
    <property type="match status" value="1"/>
</dbReference>
<dbReference type="AlphaFoldDB" id="C5A3L4"/>
<keyword evidence="2 6" id="KW-0489">Methyltransferase</keyword>
<dbReference type="InterPro" id="IPR004384">
    <property type="entry name" value="RNA_MeTrfase_TrmJ/LasT"/>
</dbReference>
<dbReference type="GO" id="GO:0003723">
    <property type="term" value="F:RNA binding"/>
    <property type="evidence" value="ECO:0007669"/>
    <property type="project" value="InterPro"/>
</dbReference>
<proteinExistence type="inferred from homology"/>
<dbReference type="eggNOG" id="arCOG01018">
    <property type="taxonomic scope" value="Archaea"/>
</dbReference>
<dbReference type="CDD" id="cd18093">
    <property type="entry name" value="SpoU-like_TrmJ"/>
    <property type="match status" value="1"/>
</dbReference>
<evidence type="ECO:0000259" key="5">
    <source>
        <dbReference type="Pfam" id="PF00588"/>
    </source>
</evidence>
<organism evidence="6 7">
    <name type="scientific">Thermococcus gammatolerans (strain DSM 15229 / JCM 11827 / EJ3)</name>
    <dbReference type="NCBI Taxonomy" id="593117"/>
    <lineage>
        <taxon>Archaea</taxon>
        <taxon>Methanobacteriati</taxon>
        <taxon>Methanobacteriota</taxon>
        <taxon>Thermococci</taxon>
        <taxon>Thermococcales</taxon>
        <taxon>Thermococcaceae</taxon>
        <taxon>Thermococcus</taxon>
    </lineage>
</organism>
<gene>
    <name evidence="6" type="primary">spoU</name>
    <name evidence="6" type="ordered locus">TGAM_0324</name>
</gene>
<dbReference type="GO" id="GO:0005829">
    <property type="term" value="C:cytosol"/>
    <property type="evidence" value="ECO:0007669"/>
    <property type="project" value="TreeGrafter"/>
</dbReference>
<dbReference type="Proteomes" id="UP000001488">
    <property type="component" value="Chromosome"/>
</dbReference>
<evidence type="ECO:0000256" key="4">
    <source>
        <dbReference type="ARBA" id="ARBA00022691"/>
    </source>
</evidence>
<keyword evidence="7" id="KW-1185">Reference proteome</keyword>
<dbReference type="InterPro" id="IPR029028">
    <property type="entry name" value="Alpha/beta_knot_MTases"/>
</dbReference>
<dbReference type="PaxDb" id="593117-TGAM_0324"/>
<keyword evidence="4" id="KW-0949">S-adenosyl-L-methionine</keyword>
<evidence type="ECO:0000313" key="7">
    <source>
        <dbReference type="Proteomes" id="UP000001488"/>
    </source>
</evidence>